<dbReference type="Pfam" id="PF01381">
    <property type="entry name" value="HTH_3"/>
    <property type="match status" value="1"/>
</dbReference>
<reference evidence="2 3" key="1">
    <citation type="journal article" date="2014" name="Genome Announc.">
        <title>The Genome of the Predominant Equine Lactobacillus Species, Lactobacillus equi, Is Reflective of Its Lifestyle Adaptations to an Herbivorous Host.</title>
        <authorList>
            <person name="O'Donnell M.M."/>
            <person name="Harris H.M."/>
            <person name="O'Toole P.W."/>
            <person name="Ross R.P."/>
        </authorList>
    </citation>
    <scope>NUCLEOTIDE SEQUENCE [LARGE SCALE GENOMIC DNA]</scope>
    <source>
        <strain evidence="2 3">DPC 6820</strain>
    </source>
</reference>
<proteinExistence type="predicted"/>
<evidence type="ECO:0000313" key="3">
    <source>
        <dbReference type="Proteomes" id="UP000018559"/>
    </source>
</evidence>
<name>V7HXW3_9LACO</name>
<dbReference type="SUPFAM" id="SSF47413">
    <property type="entry name" value="lambda repressor-like DNA-binding domains"/>
    <property type="match status" value="1"/>
</dbReference>
<keyword evidence="3" id="KW-1185">Reference proteome</keyword>
<evidence type="ECO:0000313" key="2">
    <source>
        <dbReference type="EMBL" id="ETA74053.1"/>
    </source>
</evidence>
<dbReference type="GO" id="GO:0003677">
    <property type="term" value="F:DNA binding"/>
    <property type="evidence" value="ECO:0007669"/>
    <property type="project" value="InterPro"/>
</dbReference>
<organism evidence="2 3">
    <name type="scientific">Ligilactobacillus equi DPC 6820</name>
    <dbReference type="NCBI Taxonomy" id="1392007"/>
    <lineage>
        <taxon>Bacteria</taxon>
        <taxon>Bacillati</taxon>
        <taxon>Bacillota</taxon>
        <taxon>Bacilli</taxon>
        <taxon>Lactobacillales</taxon>
        <taxon>Lactobacillaceae</taxon>
        <taxon>Ligilactobacillus</taxon>
    </lineage>
</organism>
<dbReference type="Proteomes" id="UP000018559">
    <property type="component" value="Unassembled WGS sequence"/>
</dbReference>
<sequence>MDYAEHVKSSVAKYLAKHLAESNMTINAMAKDMNAKGYLIRPTTLANYFNGATMVPGSNALMIADYCGTSVDELLGAYVE</sequence>
<gene>
    <name evidence="2" type="ORF">LEQ_1513c</name>
</gene>
<dbReference type="EMBL" id="AWWH01000130">
    <property type="protein sequence ID" value="ETA74053.1"/>
    <property type="molecule type" value="Genomic_DNA"/>
</dbReference>
<evidence type="ECO:0000259" key="1">
    <source>
        <dbReference type="PROSITE" id="PS50943"/>
    </source>
</evidence>
<dbReference type="AlphaFoldDB" id="V7HXW3"/>
<accession>V7HXW3</accession>
<dbReference type="InterPro" id="IPR010982">
    <property type="entry name" value="Lambda_DNA-bd_dom_sf"/>
</dbReference>
<dbReference type="CDD" id="cd00093">
    <property type="entry name" value="HTH_XRE"/>
    <property type="match status" value="1"/>
</dbReference>
<feature type="domain" description="HTH cro/C1-type" evidence="1">
    <location>
        <begin position="40"/>
        <end position="74"/>
    </location>
</feature>
<comment type="caution">
    <text evidence="2">The sequence shown here is derived from an EMBL/GenBank/DDBJ whole genome shotgun (WGS) entry which is preliminary data.</text>
</comment>
<dbReference type="PROSITE" id="PS50943">
    <property type="entry name" value="HTH_CROC1"/>
    <property type="match status" value="1"/>
</dbReference>
<dbReference type="Gene3D" id="1.10.260.40">
    <property type="entry name" value="lambda repressor-like DNA-binding domains"/>
    <property type="match status" value="1"/>
</dbReference>
<dbReference type="InterPro" id="IPR001387">
    <property type="entry name" value="Cro/C1-type_HTH"/>
</dbReference>
<dbReference type="RefSeq" id="WP_023859710.1">
    <property type="nucleotide sequence ID" value="NZ_AWWH01000130.1"/>
</dbReference>
<protein>
    <submittedName>
        <fullName evidence="2">Putative repressor lexA</fullName>
    </submittedName>
</protein>